<keyword evidence="3" id="KW-0378">Hydrolase</keyword>
<dbReference type="GO" id="GO:0080120">
    <property type="term" value="P:CAAX-box protein maturation"/>
    <property type="evidence" value="ECO:0007669"/>
    <property type="project" value="UniProtKB-ARBA"/>
</dbReference>
<keyword evidence="1" id="KW-0812">Transmembrane</keyword>
<organism evidence="3 4">
    <name type="scientific">Anaerocolumna sedimenticola</name>
    <dbReference type="NCBI Taxonomy" id="2696063"/>
    <lineage>
        <taxon>Bacteria</taxon>
        <taxon>Bacillati</taxon>
        <taxon>Bacillota</taxon>
        <taxon>Clostridia</taxon>
        <taxon>Lachnospirales</taxon>
        <taxon>Lachnospiraceae</taxon>
        <taxon>Anaerocolumna</taxon>
    </lineage>
</organism>
<keyword evidence="1" id="KW-0472">Membrane</keyword>
<dbReference type="GO" id="GO:0008237">
    <property type="term" value="F:metallopeptidase activity"/>
    <property type="evidence" value="ECO:0007669"/>
    <property type="project" value="UniProtKB-KW"/>
</dbReference>
<dbReference type="GO" id="GO:0006508">
    <property type="term" value="P:proteolysis"/>
    <property type="evidence" value="ECO:0007669"/>
    <property type="project" value="UniProtKB-KW"/>
</dbReference>
<dbReference type="GO" id="GO:0004175">
    <property type="term" value="F:endopeptidase activity"/>
    <property type="evidence" value="ECO:0007669"/>
    <property type="project" value="UniProtKB-ARBA"/>
</dbReference>
<protein>
    <submittedName>
        <fullName evidence="3">CPBP family intramembrane metalloprotease</fullName>
    </submittedName>
</protein>
<feature type="transmembrane region" description="Helical" evidence="1">
    <location>
        <begin position="143"/>
        <end position="166"/>
    </location>
</feature>
<keyword evidence="1" id="KW-1133">Transmembrane helix</keyword>
<sequence length="222" mass="25610">MRFVVKFLYPVFKHWDPENVYIVLSLNGIICAMISMFCIIVYCVVTKKNLKECGFNLINIKLSLRLVVLFLVVFMTLYVSIGTIAARNGLFDYKFHFQFNLKNYSGIFLFELFISGLEEVYFRGFLILVLLTLWKPIFKSQKYLYIALVLASTLVFTLRHIGMTLYPFEITYLVPLQLVVTTVMGLSCGYIFLRTKSLIGAYMAHSISNACIYIFLAVLNVI</sequence>
<evidence type="ECO:0000313" key="4">
    <source>
        <dbReference type="Proteomes" id="UP000464314"/>
    </source>
</evidence>
<name>A0A6P1TV93_9FIRM</name>
<feature type="transmembrane region" description="Helical" evidence="1">
    <location>
        <begin position="66"/>
        <end position="86"/>
    </location>
</feature>
<keyword evidence="4" id="KW-1185">Reference proteome</keyword>
<gene>
    <name evidence="3" type="ORF">Ana3638_23695</name>
</gene>
<dbReference type="Proteomes" id="UP000464314">
    <property type="component" value="Chromosome"/>
</dbReference>
<accession>A0A6P1TV93</accession>
<proteinExistence type="predicted"/>
<feature type="transmembrane region" description="Helical" evidence="1">
    <location>
        <begin position="172"/>
        <end position="193"/>
    </location>
</feature>
<dbReference type="EMBL" id="CP048000">
    <property type="protein sequence ID" value="QHQ63408.1"/>
    <property type="molecule type" value="Genomic_DNA"/>
</dbReference>
<feature type="transmembrane region" description="Helical" evidence="1">
    <location>
        <begin position="200"/>
        <end position="219"/>
    </location>
</feature>
<feature type="transmembrane region" description="Helical" evidence="1">
    <location>
        <begin position="106"/>
        <end position="131"/>
    </location>
</feature>
<dbReference type="InterPro" id="IPR003675">
    <property type="entry name" value="Rce1/LyrA-like_dom"/>
</dbReference>
<keyword evidence="3" id="KW-0645">Protease</keyword>
<dbReference type="KEGG" id="anr:Ana3638_23695"/>
<evidence type="ECO:0000313" key="3">
    <source>
        <dbReference type="EMBL" id="QHQ63408.1"/>
    </source>
</evidence>
<feature type="domain" description="CAAX prenyl protease 2/Lysostaphin resistance protein A-like" evidence="2">
    <location>
        <begin position="107"/>
        <end position="210"/>
    </location>
</feature>
<dbReference type="AlphaFoldDB" id="A0A6P1TV93"/>
<feature type="transmembrane region" description="Helical" evidence="1">
    <location>
        <begin position="20"/>
        <end position="45"/>
    </location>
</feature>
<evidence type="ECO:0000259" key="2">
    <source>
        <dbReference type="Pfam" id="PF02517"/>
    </source>
</evidence>
<dbReference type="Pfam" id="PF02517">
    <property type="entry name" value="Rce1-like"/>
    <property type="match status" value="1"/>
</dbReference>
<reference evidence="3 4" key="1">
    <citation type="submission" date="2020-01" db="EMBL/GenBank/DDBJ databases">
        <title>Genome analysis of Anaerocolumna sp. CBA3638.</title>
        <authorList>
            <person name="Kim J."/>
            <person name="Roh S.W."/>
        </authorList>
    </citation>
    <scope>NUCLEOTIDE SEQUENCE [LARGE SCALE GENOMIC DNA]</scope>
    <source>
        <strain evidence="3 4">CBA3638</strain>
    </source>
</reference>
<evidence type="ECO:0000256" key="1">
    <source>
        <dbReference type="SAM" id="Phobius"/>
    </source>
</evidence>
<keyword evidence="3" id="KW-0482">Metalloprotease</keyword>